<keyword evidence="1" id="KW-1133">Transmembrane helix</keyword>
<sequence length="105" mass="11340">MGRLWSEELGLAAPPVRVLVVGIMRTAWPDGGFVDDTFVDRARARWLSLVLLAVTAVALAVSITMRHSPLWGGVGPVNIAYAQRQLAAAVRHAVDPPGLIGRVRY</sequence>
<proteinExistence type="predicted"/>
<dbReference type="EMBL" id="JJOA01000076">
    <property type="protein sequence ID" value="KEA54952.1"/>
    <property type="molecule type" value="Genomic_DNA"/>
</dbReference>
<protein>
    <submittedName>
        <fullName evidence="2">Lactate dehydrogenase</fullName>
    </submittedName>
</protein>
<gene>
    <name evidence="2" type="ORF">DT99_35145</name>
</gene>
<organism evidence="2">
    <name type="scientific">Burkholderia cenocepacia</name>
    <dbReference type="NCBI Taxonomy" id="95486"/>
    <lineage>
        <taxon>Bacteria</taxon>
        <taxon>Pseudomonadati</taxon>
        <taxon>Pseudomonadota</taxon>
        <taxon>Betaproteobacteria</taxon>
        <taxon>Burkholderiales</taxon>
        <taxon>Burkholderiaceae</taxon>
        <taxon>Burkholderia</taxon>
        <taxon>Burkholderia cepacia complex</taxon>
    </lineage>
</organism>
<keyword evidence="1" id="KW-0472">Membrane</keyword>
<name>A0A071M2N7_9BURK</name>
<evidence type="ECO:0000313" key="2">
    <source>
        <dbReference type="EMBL" id="KEA54952.1"/>
    </source>
</evidence>
<comment type="caution">
    <text evidence="2">The sequence shown here is derived from an EMBL/GenBank/DDBJ whole genome shotgun (WGS) entry which is preliminary data.</text>
</comment>
<accession>A0A071M2N7</accession>
<evidence type="ECO:0000256" key="1">
    <source>
        <dbReference type="SAM" id="Phobius"/>
    </source>
</evidence>
<dbReference type="AlphaFoldDB" id="A0A071M2N7"/>
<keyword evidence="1" id="KW-0812">Transmembrane</keyword>
<reference evidence="2" key="1">
    <citation type="submission" date="2014-04" db="EMBL/GenBank/DDBJ databases">
        <title>In planta biocontrol of soil-borne Fusarium wilt of banana through a plant endophytic bacterium, Burkholderia cenocepacia 869T2.</title>
        <authorList>
            <person name="Ho Y.-N."/>
            <person name="Chiang H.-M."/>
            <person name="Chao C.-P."/>
            <person name="Su C.-C."/>
            <person name="Hsu H.-F."/>
            <person name="Guo C.-T."/>
            <person name="Hsieh J.-L."/>
            <person name="Huang C.-C."/>
        </authorList>
    </citation>
    <scope>NUCLEOTIDE SEQUENCE [LARGE SCALE GENOMIC DNA]</scope>
    <source>
        <strain evidence="2">869T2</strain>
    </source>
</reference>
<feature type="transmembrane region" description="Helical" evidence="1">
    <location>
        <begin position="46"/>
        <end position="65"/>
    </location>
</feature>